<evidence type="ECO:0000313" key="2">
    <source>
        <dbReference type="Proteomes" id="UP001178507"/>
    </source>
</evidence>
<protein>
    <submittedName>
        <fullName evidence="1">Uncharacterized protein</fullName>
    </submittedName>
</protein>
<keyword evidence="2" id="KW-1185">Reference proteome</keyword>
<accession>A0AA36J3Q1</accession>
<gene>
    <name evidence="1" type="ORF">EVOR1521_LOCUS22655</name>
</gene>
<dbReference type="Proteomes" id="UP001178507">
    <property type="component" value="Unassembled WGS sequence"/>
</dbReference>
<dbReference type="EMBL" id="CAUJNA010003321">
    <property type="protein sequence ID" value="CAJ1399032.1"/>
    <property type="molecule type" value="Genomic_DNA"/>
</dbReference>
<organism evidence="1 2">
    <name type="scientific">Effrenium voratum</name>
    <dbReference type="NCBI Taxonomy" id="2562239"/>
    <lineage>
        <taxon>Eukaryota</taxon>
        <taxon>Sar</taxon>
        <taxon>Alveolata</taxon>
        <taxon>Dinophyceae</taxon>
        <taxon>Suessiales</taxon>
        <taxon>Symbiodiniaceae</taxon>
        <taxon>Effrenium</taxon>
    </lineage>
</organism>
<dbReference type="AlphaFoldDB" id="A0AA36J3Q1"/>
<reference evidence="1" key="1">
    <citation type="submission" date="2023-08" db="EMBL/GenBank/DDBJ databases">
        <authorList>
            <person name="Chen Y."/>
            <person name="Shah S."/>
            <person name="Dougan E. K."/>
            <person name="Thang M."/>
            <person name="Chan C."/>
        </authorList>
    </citation>
    <scope>NUCLEOTIDE SEQUENCE</scope>
</reference>
<proteinExistence type="predicted"/>
<comment type="caution">
    <text evidence="1">The sequence shown here is derived from an EMBL/GenBank/DDBJ whole genome shotgun (WGS) entry which is preliminary data.</text>
</comment>
<name>A0AA36J3Q1_9DINO</name>
<evidence type="ECO:0000313" key="1">
    <source>
        <dbReference type="EMBL" id="CAJ1399032.1"/>
    </source>
</evidence>
<sequence length="345" mass="38367">MGKRSGKMHRAYASHGTHYDNCNEDEWDVVIVENVTEYGMRHVRAYFKPKTWGVQAVCLDPRLFGNPVARARLFLVIWNKSTVQWRPGMVFKEIVEALKLRVVMPPLNFYFQNLPRATLTPSLARGRCLSPEEALAANALPLNSIQAKACGQFDAMKDEHPAKFAAEFFSKEGAYQSATARTAPFTLPLTSLGLTEPQDGFPILKDWLLNAWSIYSGGFENYRENVEVTAADNQLGNPCGFGSVQAAKGIGRVSILLFSVAYTYSHISKSWGEGEQEEFGRTLAVFGEEKGLQKGHTKEGGGRLLFPAWFVNPHINPGGYLVADPTTLYFELLATLLSGYPCRPF</sequence>